<evidence type="ECO:0000313" key="2">
    <source>
        <dbReference type="EMBL" id="GAA2473697.1"/>
    </source>
</evidence>
<evidence type="ECO:0000256" key="1">
    <source>
        <dbReference type="SAM" id="MobiDB-lite"/>
    </source>
</evidence>
<dbReference type="Proteomes" id="UP001501358">
    <property type="component" value="Unassembled WGS sequence"/>
</dbReference>
<reference evidence="3" key="1">
    <citation type="journal article" date="2019" name="Int. J. Syst. Evol. Microbiol.">
        <title>The Global Catalogue of Microorganisms (GCM) 10K type strain sequencing project: providing services to taxonomists for standard genome sequencing and annotation.</title>
        <authorList>
            <consortium name="The Broad Institute Genomics Platform"/>
            <consortium name="The Broad Institute Genome Sequencing Center for Infectious Disease"/>
            <person name="Wu L."/>
            <person name="Ma J."/>
        </authorList>
    </citation>
    <scope>NUCLEOTIDE SEQUENCE [LARGE SCALE GENOMIC DNA]</scope>
    <source>
        <strain evidence="3">JCM 6307</strain>
    </source>
</reference>
<sequence>MFLAAADNAAWCRAVCRLHGAPGRLGPRAWTSGRRTPPLYPDAVTLSPDAVAADVLAGIDTEAAGASVKDSFARLDLAPHGFDMLFEAQWIHRPAHPPAPAPSSDASGGPVWREADGPEEFARWLHAWGDGDGSGPLTPGLLADPAVTVLGGWTAGPGDGGGPVAGVIAHRGEGVAAVGLSNLFAADGCTADAAWAGAVAAVSARFPGLPLVGYEHGPDLAAALRHGFAPAGPLRVWLAR</sequence>
<name>A0ABP5Y5M4_9ACTN</name>
<organism evidence="2 3">
    <name type="scientific">Streptomyces thermolineatus</name>
    <dbReference type="NCBI Taxonomy" id="44033"/>
    <lineage>
        <taxon>Bacteria</taxon>
        <taxon>Bacillati</taxon>
        <taxon>Actinomycetota</taxon>
        <taxon>Actinomycetes</taxon>
        <taxon>Kitasatosporales</taxon>
        <taxon>Streptomycetaceae</taxon>
        <taxon>Streptomyces</taxon>
    </lineage>
</organism>
<evidence type="ECO:0008006" key="4">
    <source>
        <dbReference type="Google" id="ProtNLM"/>
    </source>
</evidence>
<keyword evidence="3" id="KW-1185">Reference proteome</keyword>
<evidence type="ECO:0000313" key="3">
    <source>
        <dbReference type="Proteomes" id="UP001501358"/>
    </source>
</evidence>
<gene>
    <name evidence="2" type="ORF">GCM10010406_07010</name>
</gene>
<protein>
    <recommendedName>
        <fullName evidence="4">GNAT family N-acetyltransferase</fullName>
    </recommendedName>
</protein>
<dbReference type="EMBL" id="BAAATA010000003">
    <property type="protein sequence ID" value="GAA2473697.1"/>
    <property type="molecule type" value="Genomic_DNA"/>
</dbReference>
<accession>A0ABP5Y5M4</accession>
<feature type="region of interest" description="Disordered" evidence="1">
    <location>
        <begin position="95"/>
        <end position="114"/>
    </location>
</feature>
<proteinExistence type="predicted"/>
<comment type="caution">
    <text evidence="2">The sequence shown here is derived from an EMBL/GenBank/DDBJ whole genome shotgun (WGS) entry which is preliminary data.</text>
</comment>